<organism evidence="1 2">
    <name type="scientific">Gallaecimonas xiamenensis 3-C-1</name>
    <dbReference type="NCBI Taxonomy" id="745411"/>
    <lineage>
        <taxon>Bacteria</taxon>
        <taxon>Pseudomonadati</taxon>
        <taxon>Pseudomonadota</taxon>
        <taxon>Gammaproteobacteria</taxon>
        <taxon>Enterobacterales</taxon>
        <taxon>Gallaecimonadaceae</taxon>
        <taxon>Gallaecimonas</taxon>
    </lineage>
</organism>
<accession>K2J3J0</accession>
<gene>
    <name evidence="1" type="ORF">B3C1_02130</name>
</gene>
<evidence type="ECO:0000313" key="1">
    <source>
        <dbReference type="EMBL" id="EKE77571.1"/>
    </source>
</evidence>
<dbReference type="EMBL" id="AMRI01000002">
    <property type="protein sequence ID" value="EKE77571.1"/>
    <property type="molecule type" value="Genomic_DNA"/>
</dbReference>
<proteinExistence type="predicted"/>
<dbReference type="AlphaFoldDB" id="K2J3J0"/>
<evidence type="ECO:0000313" key="2">
    <source>
        <dbReference type="Proteomes" id="UP000006755"/>
    </source>
</evidence>
<dbReference type="RefSeq" id="WP_008482589.1">
    <property type="nucleotide sequence ID" value="NZ_AMRI01000002.1"/>
</dbReference>
<sequence>MARILMLLLLVAVLVIMVRLFLLNPDQAASQVTLAGQQDKPSTLQKVKKDLDQSLLQSHCLNAIQMRYASQAGFRVKALAPGRYLVTVAGREEKLACRLDEKGQVILE</sequence>
<reference evidence="1 2" key="1">
    <citation type="journal article" date="2012" name="J. Bacteriol.">
        <title>Genome Sequence of Gallaecimonas xiamenensis Type Strain 3-C-1.</title>
        <authorList>
            <person name="Lai Q."/>
            <person name="Wang L."/>
            <person name="Wang W."/>
            <person name="Shao Z."/>
        </authorList>
    </citation>
    <scope>NUCLEOTIDE SEQUENCE [LARGE SCALE GENOMIC DNA]</scope>
    <source>
        <strain evidence="1 2">3-C-1</strain>
    </source>
</reference>
<keyword evidence="2" id="KW-1185">Reference proteome</keyword>
<dbReference type="STRING" id="745411.B3C1_02130"/>
<dbReference type="Proteomes" id="UP000006755">
    <property type="component" value="Unassembled WGS sequence"/>
</dbReference>
<name>K2J3J0_9GAMM</name>
<comment type="caution">
    <text evidence="1">The sequence shown here is derived from an EMBL/GenBank/DDBJ whole genome shotgun (WGS) entry which is preliminary data.</text>
</comment>
<dbReference type="OrthoDB" id="9981146at2"/>
<protein>
    <submittedName>
        <fullName evidence="1">Uncharacterized protein</fullName>
    </submittedName>
</protein>